<sequence length="115" mass="12598">MEQLSVGEDLFATLAVVGLLCLFIAALVHSYSIYAERKNAYESFDLALNIAEDIKNRVLAASPGSIDLTMKKLEDYSKLLAREGIELRAEVRTLGGEVLLAYGPEQNQLGGYFSP</sequence>
<evidence type="ECO:0000313" key="2">
    <source>
        <dbReference type="EMBL" id="GAI52923.1"/>
    </source>
</evidence>
<gene>
    <name evidence="2" type="ORF">S06H3_52912</name>
</gene>
<dbReference type="EMBL" id="BARV01033694">
    <property type="protein sequence ID" value="GAI52923.1"/>
    <property type="molecule type" value="Genomic_DNA"/>
</dbReference>
<accession>X1PAN3</accession>
<proteinExistence type="predicted"/>
<feature type="non-terminal residue" evidence="2">
    <location>
        <position position="115"/>
    </location>
</feature>
<name>X1PAN3_9ZZZZ</name>
<comment type="caution">
    <text evidence="2">The sequence shown here is derived from an EMBL/GenBank/DDBJ whole genome shotgun (WGS) entry which is preliminary data.</text>
</comment>
<keyword evidence="1" id="KW-1133">Transmembrane helix</keyword>
<organism evidence="2">
    <name type="scientific">marine sediment metagenome</name>
    <dbReference type="NCBI Taxonomy" id="412755"/>
    <lineage>
        <taxon>unclassified sequences</taxon>
        <taxon>metagenomes</taxon>
        <taxon>ecological metagenomes</taxon>
    </lineage>
</organism>
<feature type="transmembrane region" description="Helical" evidence="1">
    <location>
        <begin position="12"/>
        <end position="34"/>
    </location>
</feature>
<keyword evidence="1" id="KW-0472">Membrane</keyword>
<keyword evidence="1" id="KW-0812">Transmembrane</keyword>
<dbReference type="AlphaFoldDB" id="X1PAN3"/>
<evidence type="ECO:0000256" key="1">
    <source>
        <dbReference type="SAM" id="Phobius"/>
    </source>
</evidence>
<reference evidence="2" key="1">
    <citation type="journal article" date="2014" name="Front. Microbiol.">
        <title>High frequency of phylogenetically diverse reductive dehalogenase-homologous genes in deep subseafloor sedimentary metagenomes.</title>
        <authorList>
            <person name="Kawai M."/>
            <person name="Futagami T."/>
            <person name="Toyoda A."/>
            <person name="Takaki Y."/>
            <person name="Nishi S."/>
            <person name="Hori S."/>
            <person name="Arai W."/>
            <person name="Tsubouchi T."/>
            <person name="Morono Y."/>
            <person name="Uchiyama I."/>
            <person name="Ito T."/>
            <person name="Fujiyama A."/>
            <person name="Inagaki F."/>
            <person name="Takami H."/>
        </authorList>
    </citation>
    <scope>NUCLEOTIDE SEQUENCE</scope>
    <source>
        <strain evidence="2">Expedition CK06-06</strain>
    </source>
</reference>
<protein>
    <submittedName>
        <fullName evidence="2">Uncharacterized protein</fullName>
    </submittedName>
</protein>